<dbReference type="Pfam" id="PF01029">
    <property type="entry name" value="NusB"/>
    <property type="match status" value="1"/>
</dbReference>
<accession>A0A553JY23</accession>
<evidence type="ECO:0000313" key="9">
    <source>
        <dbReference type="Proteomes" id="UP000317638"/>
    </source>
</evidence>
<protein>
    <recommendedName>
        <fullName evidence="6">Transcription antitermination protein NusB</fullName>
    </recommendedName>
    <alternativeName>
        <fullName evidence="6">Antitermination factor NusB</fullName>
    </alternativeName>
</protein>
<gene>
    <name evidence="6 8" type="primary">nusB</name>
    <name evidence="8" type="ORF">FOJ82_12445</name>
</gene>
<dbReference type="GO" id="GO:0005829">
    <property type="term" value="C:cytosol"/>
    <property type="evidence" value="ECO:0007669"/>
    <property type="project" value="TreeGrafter"/>
</dbReference>
<dbReference type="RefSeq" id="WP_143938812.1">
    <property type="nucleotide sequence ID" value="NZ_VKKG01000005.1"/>
</dbReference>
<dbReference type="HAMAP" id="MF_00073">
    <property type="entry name" value="NusB"/>
    <property type="match status" value="1"/>
</dbReference>
<organism evidence="8 9">
    <name type="scientific">Tessaracoccus rhinocerotis</name>
    <dbReference type="NCBI Taxonomy" id="1689449"/>
    <lineage>
        <taxon>Bacteria</taxon>
        <taxon>Bacillati</taxon>
        <taxon>Actinomycetota</taxon>
        <taxon>Actinomycetes</taxon>
        <taxon>Propionibacteriales</taxon>
        <taxon>Propionibacteriaceae</taxon>
        <taxon>Tessaracoccus</taxon>
    </lineage>
</organism>
<dbReference type="Gene3D" id="1.10.940.10">
    <property type="entry name" value="NusB-like"/>
    <property type="match status" value="1"/>
</dbReference>
<dbReference type="SUPFAM" id="SSF48013">
    <property type="entry name" value="NusB-like"/>
    <property type="match status" value="1"/>
</dbReference>
<dbReference type="EMBL" id="VKKG01000005">
    <property type="protein sequence ID" value="TRY17348.1"/>
    <property type="molecule type" value="Genomic_DNA"/>
</dbReference>
<evidence type="ECO:0000256" key="1">
    <source>
        <dbReference type="ARBA" id="ARBA00005952"/>
    </source>
</evidence>
<dbReference type="PANTHER" id="PTHR11078:SF3">
    <property type="entry name" value="ANTITERMINATION NUSB DOMAIN-CONTAINING PROTEIN"/>
    <property type="match status" value="1"/>
</dbReference>
<dbReference type="InterPro" id="IPR011605">
    <property type="entry name" value="NusB_fam"/>
</dbReference>
<dbReference type="PANTHER" id="PTHR11078">
    <property type="entry name" value="N UTILIZATION SUBSTANCE PROTEIN B-RELATED"/>
    <property type="match status" value="1"/>
</dbReference>
<dbReference type="OrthoDB" id="3528057at2"/>
<name>A0A553JY23_9ACTN</name>
<dbReference type="NCBIfam" id="TIGR01951">
    <property type="entry name" value="nusB"/>
    <property type="match status" value="1"/>
</dbReference>
<dbReference type="GO" id="GO:0031564">
    <property type="term" value="P:transcription antitermination"/>
    <property type="evidence" value="ECO:0007669"/>
    <property type="project" value="UniProtKB-KW"/>
</dbReference>
<evidence type="ECO:0000256" key="5">
    <source>
        <dbReference type="ARBA" id="ARBA00023163"/>
    </source>
</evidence>
<feature type="domain" description="NusB/RsmB/TIM44" evidence="7">
    <location>
        <begin position="12"/>
        <end position="134"/>
    </location>
</feature>
<evidence type="ECO:0000259" key="7">
    <source>
        <dbReference type="Pfam" id="PF01029"/>
    </source>
</evidence>
<evidence type="ECO:0000256" key="2">
    <source>
        <dbReference type="ARBA" id="ARBA00022814"/>
    </source>
</evidence>
<dbReference type="Proteomes" id="UP000317638">
    <property type="component" value="Unassembled WGS sequence"/>
</dbReference>
<keyword evidence="9" id="KW-1185">Reference proteome</keyword>
<evidence type="ECO:0000256" key="6">
    <source>
        <dbReference type="HAMAP-Rule" id="MF_00073"/>
    </source>
</evidence>
<comment type="similarity">
    <text evidence="1 6">Belongs to the NusB family.</text>
</comment>
<comment type="caution">
    <text evidence="8">The sequence shown here is derived from an EMBL/GenBank/DDBJ whole genome shotgun (WGS) entry which is preliminary data.</text>
</comment>
<dbReference type="InterPro" id="IPR006027">
    <property type="entry name" value="NusB_RsmB_TIM44"/>
</dbReference>
<dbReference type="GO" id="GO:0006353">
    <property type="term" value="P:DNA-templated transcription termination"/>
    <property type="evidence" value="ECO:0007669"/>
    <property type="project" value="UniProtKB-UniRule"/>
</dbReference>
<evidence type="ECO:0000256" key="3">
    <source>
        <dbReference type="ARBA" id="ARBA00022884"/>
    </source>
</evidence>
<sequence length="143" mass="15249">MPEASHYGAQTKARKAALDVLFAAEQRGVGIVDLLNEQLTLGGGTVRELTRTIVHGVAEHKQAIDARIAAAVSDSWTLDRMPAVDRNLARIAVFELDHSDVPASVAISEAVRLASDLSTDESPTFLNGLLSRAAADPHKPTEN</sequence>
<dbReference type="GO" id="GO:0003723">
    <property type="term" value="F:RNA binding"/>
    <property type="evidence" value="ECO:0007669"/>
    <property type="project" value="UniProtKB-UniRule"/>
</dbReference>
<keyword evidence="5 6" id="KW-0804">Transcription</keyword>
<reference evidence="8 9" key="1">
    <citation type="submission" date="2019-07" db="EMBL/GenBank/DDBJ databases">
        <authorList>
            <person name="Zhou L.-Y."/>
        </authorList>
    </citation>
    <scope>NUCLEOTIDE SEQUENCE [LARGE SCALE GENOMIC DNA]</scope>
    <source>
        <strain evidence="8 9">YIM 101269</strain>
    </source>
</reference>
<keyword evidence="4 6" id="KW-0805">Transcription regulation</keyword>
<dbReference type="AlphaFoldDB" id="A0A553JY23"/>
<evidence type="ECO:0000256" key="4">
    <source>
        <dbReference type="ARBA" id="ARBA00023015"/>
    </source>
</evidence>
<keyword evidence="3 6" id="KW-0694">RNA-binding</keyword>
<keyword evidence="2 6" id="KW-0889">Transcription antitermination</keyword>
<dbReference type="InterPro" id="IPR035926">
    <property type="entry name" value="NusB-like_sf"/>
</dbReference>
<evidence type="ECO:0000313" key="8">
    <source>
        <dbReference type="EMBL" id="TRY17348.1"/>
    </source>
</evidence>
<proteinExistence type="inferred from homology"/>
<comment type="function">
    <text evidence="6">Involved in transcription antitermination. Required for transcription of ribosomal RNA (rRNA) genes. Binds specifically to the boxA antiterminator sequence of the ribosomal RNA (rrn) operons.</text>
</comment>